<keyword evidence="5" id="KW-1185">Reference proteome</keyword>
<dbReference type="InterPro" id="IPR000566">
    <property type="entry name" value="Lipocln_cytosolic_FA-bd_dom"/>
</dbReference>
<accession>A0A8J2NSK7</accession>
<dbReference type="PIRSF" id="PIRSF036893">
    <property type="entry name" value="Lipocalin_ApoD"/>
    <property type="match status" value="1"/>
</dbReference>
<name>A0A8J2NSK7_9HEXA</name>
<comment type="caution">
    <text evidence="4">The sequence shown here is derived from an EMBL/GenBank/DDBJ whole genome shotgun (WGS) entry which is preliminary data.</text>
</comment>
<dbReference type="OrthoDB" id="565904at2759"/>
<proteinExistence type="inferred from homology"/>
<dbReference type="GO" id="GO:0006629">
    <property type="term" value="P:lipid metabolic process"/>
    <property type="evidence" value="ECO:0007669"/>
    <property type="project" value="TreeGrafter"/>
</dbReference>
<evidence type="ECO:0000259" key="3">
    <source>
        <dbReference type="Pfam" id="PF08212"/>
    </source>
</evidence>
<dbReference type="Proteomes" id="UP000708208">
    <property type="component" value="Unassembled WGS sequence"/>
</dbReference>
<sequence>MSIRISMSLLKFLTLSSCVTLGFSDDTYFKSCPKLRGMRSFNISEAKGKWYEVGRFGALPEYAGTCVHIDFQETNAVDSFSTHVYHQHLGGWSKWHTIGTSKFRYPEKTADFKLVVDMRLLSSIPLEYSILEMDYKNVGIIWTCLEKSPGIHNEGLWIIARTPQPSSEDSNKVRMKLRTLGLDPQQLKEIVNNNC</sequence>
<dbReference type="GO" id="GO:0000302">
    <property type="term" value="P:response to reactive oxygen species"/>
    <property type="evidence" value="ECO:0007669"/>
    <property type="project" value="TreeGrafter"/>
</dbReference>
<evidence type="ECO:0000256" key="2">
    <source>
        <dbReference type="PIRNR" id="PIRNR036893"/>
    </source>
</evidence>
<dbReference type="PANTHER" id="PTHR10612">
    <property type="entry name" value="APOLIPOPROTEIN D"/>
    <property type="match status" value="1"/>
</dbReference>
<keyword evidence="2" id="KW-0732">Signal</keyword>
<protein>
    <recommendedName>
        <fullName evidence="3">Lipocalin/cytosolic fatty-acid binding domain-containing protein</fullName>
    </recommendedName>
</protein>
<evidence type="ECO:0000313" key="5">
    <source>
        <dbReference type="Proteomes" id="UP000708208"/>
    </source>
</evidence>
<feature type="signal peptide" evidence="2">
    <location>
        <begin position="1"/>
        <end position="24"/>
    </location>
</feature>
<gene>
    <name evidence="4" type="ORF">AFUS01_LOCUS2248</name>
</gene>
<organism evidence="4 5">
    <name type="scientific">Allacma fusca</name>
    <dbReference type="NCBI Taxonomy" id="39272"/>
    <lineage>
        <taxon>Eukaryota</taxon>
        <taxon>Metazoa</taxon>
        <taxon>Ecdysozoa</taxon>
        <taxon>Arthropoda</taxon>
        <taxon>Hexapoda</taxon>
        <taxon>Collembola</taxon>
        <taxon>Symphypleona</taxon>
        <taxon>Sminthuridae</taxon>
        <taxon>Allacma</taxon>
    </lineage>
</organism>
<dbReference type="GO" id="GO:0005737">
    <property type="term" value="C:cytoplasm"/>
    <property type="evidence" value="ECO:0007669"/>
    <property type="project" value="TreeGrafter"/>
</dbReference>
<feature type="chain" id="PRO_5045014998" description="Lipocalin/cytosolic fatty-acid binding domain-containing protein" evidence="2">
    <location>
        <begin position="25"/>
        <end position="195"/>
    </location>
</feature>
<reference evidence="4" key="1">
    <citation type="submission" date="2021-06" db="EMBL/GenBank/DDBJ databases">
        <authorList>
            <person name="Hodson N. C."/>
            <person name="Mongue J. A."/>
            <person name="Jaron S. K."/>
        </authorList>
    </citation>
    <scope>NUCLEOTIDE SEQUENCE</scope>
</reference>
<feature type="domain" description="Lipocalin/cytosolic fatty-acid binding" evidence="3">
    <location>
        <begin position="43"/>
        <end position="189"/>
    </location>
</feature>
<evidence type="ECO:0000313" key="4">
    <source>
        <dbReference type="EMBL" id="CAG7673189.1"/>
    </source>
</evidence>
<dbReference type="PANTHER" id="PTHR10612:SF34">
    <property type="entry name" value="APOLIPOPROTEIN D"/>
    <property type="match status" value="1"/>
</dbReference>
<dbReference type="EMBL" id="CAJVCH010012792">
    <property type="protein sequence ID" value="CAG7673189.1"/>
    <property type="molecule type" value="Genomic_DNA"/>
</dbReference>
<dbReference type="AlphaFoldDB" id="A0A8J2NSK7"/>
<evidence type="ECO:0000256" key="1">
    <source>
        <dbReference type="ARBA" id="ARBA00006889"/>
    </source>
</evidence>
<dbReference type="Pfam" id="PF08212">
    <property type="entry name" value="Lipocalin_2"/>
    <property type="match status" value="1"/>
</dbReference>
<comment type="similarity">
    <text evidence="1 2">Belongs to the calycin superfamily. Lipocalin family.</text>
</comment>
<dbReference type="InterPro" id="IPR022271">
    <property type="entry name" value="Lipocalin_ApoD"/>
</dbReference>